<evidence type="ECO:0000313" key="1">
    <source>
        <dbReference type="EMBL" id="SEQ95528.1"/>
    </source>
</evidence>
<reference evidence="2" key="1">
    <citation type="submission" date="2016-10" db="EMBL/GenBank/DDBJ databases">
        <authorList>
            <person name="Varghese N."/>
            <person name="Submissions S."/>
        </authorList>
    </citation>
    <scope>NUCLEOTIDE SEQUENCE [LARGE SCALE GENOMIC DNA]</scope>
    <source>
        <strain evidence="2">DSM 18887</strain>
    </source>
</reference>
<dbReference type="GO" id="GO:0008146">
    <property type="term" value="F:sulfotransferase activity"/>
    <property type="evidence" value="ECO:0007669"/>
    <property type="project" value="InterPro"/>
</dbReference>
<accession>A0A1H9K8Y9</accession>
<dbReference type="AlphaFoldDB" id="A0A1H9K8Y9"/>
<dbReference type="InterPro" id="IPR005331">
    <property type="entry name" value="Sulfotransferase"/>
</dbReference>
<dbReference type="GO" id="GO:0016020">
    <property type="term" value="C:membrane"/>
    <property type="evidence" value="ECO:0007669"/>
    <property type="project" value="InterPro"/>
</dbReference>
<proteinExistence type="predicted"/>
<dbReference type="EMBL" id="FOGB01000012">
    <property type="protein sequence ID" value="SEQ95528.1"/>
    <property type="molecule type" value="Genomic_DNA"/>
</dbReference>
<sequence length="269" mass="30765">MKRIGYVHIPKCGGSAFSDGIESALNLSKTHISVIVDKETTKLWSLKRSSIAYKFASNSIYLHGHISYKEMVLLKRDVVFTVLRDPVARVISAYTYNLNRASNPISLKNDPTLKRYRDMSFIDFLKIVKPNGIFRNLVGDVLKKNQLGFYCSRYNPDLLLDLNFTNSILDALRRFDYIFDSDLSRAASVLSEDNITPAFKVHRLNISKQVEINIGGSRGELEEALLHHTWIDDFVYRSAMDLFPHYVTKKPMLISDAYDSIAKNFNIID</sequence>
<name>A0A1H9K8Y9_9GAMM</name>
<dbReference type="OrthoDB" id="7981249at2"/>
<dbReference type="STRING" id="355243.SAMN03080615_03382"/>
<protein>
    <submittedName>
        <fullName evidence="1">Sulfotransferase family protein</fullName>
    </submittedName>
</protein>
<evidence type="ECO:0000313" key="2">
    <source>
        <dbReference type="Proteomes" id="UP000198749"/>
    </source>
</evidence>
<organism evidence="1 2">
    <name type="scientific">Amphritea atlantica</name>
    <dbReference type="NCBI Taxonomy" id="355243"/>
    <lineage>
        <taxon>Bacteria</taxon>
        <taxon>Pseudomonadati</taxon>
        <taxon>Pseudomonadota</taxon>
        <taxon>Gammaproteobacteria</taxon>
        <taxon>Oceanospirillales</taxon>
        <taxon>Oceanospirillaceae</taxon>
        <taxon>Amphritea</taxon>
    </lineage>
</organism>
<dbReference type="InterPro" id="IPR027417">
    <property type="entry name" value="P-loop_NTPase"/>
</dbReference>
<dbReference type="Pfam" id="PF03567">
    <property type="entry name" value="Sulfotransfer_2"/>
    <property type="match status" value="1"/>
</dbReference>
<gene>
    <name evidence="1" type="ORF">SAMN03080615_03382</name>
</gene>
<dbReference type="RefSeq" id="WP_139203210.1">
    <property type="nucleotide sequence ID" value="NZ_AP025284.1"/>
</dbReference>
<keyword evidence="1" id="KW-0808">Transferase</keyword>
<dbReference type="Gene3D" id="3.40.50.300">
    <property type="entry name" value="P-loop containing nucleotide triphosphate hydrolases"/>
    <property type="match status" value="1"/>
</dbReference>
<keyword evidence="2" id="KW-1185">Reference proteome</keyword>
<dbReference type="Proteomes" id="UP000198749">
    <property type="component" value="Unassembled WGS sequence"/>
</dbReference>